<dbReference type="EMBL" id="LS483343">
    <property type="protein sequence ID" value="SQF40024.1"/>
    <property type="molecule type" value="Genomic_DNA"/>
</dbReference>
<dbReference type="InterPro" id="IPR004360">
    <property type="entry name" value="Glyas_Fos-R_dOase_dom"/>
</dbReference>
<dbReference type="Gene3D" id="3.10.180.10">
    <property type="entry name" value="2,3-Dihydroxybiphenyl 1,2-Dioxygenase, domain 1"/>
    <property type="match status" value="1"/>
</dbReference>
<keyword evidence="3" id="KW-1185">Reference proteome</keyword>
<sequence>MKSFWMNLGVADLEKSAQFYEKLGFAVASFGDVRSVTLPEGGNLILMQTDTFAQRVPFQLAEKGNEVLISLNVGSREEVDRLIERVEANGGRITGRPTDAYGFYGASFTDLDGHHFNVIVM</sequence>
<dbReference type="Proteomes" id="UP000249495">
    <property type="component" value="Chromosome 1"/>
</dbReference>
<dbReference type="InterPro" id="IPR037523">
    <property type="entry name" value="VOC_core"/>
</dbReference>
<protein>
    <submittedName>
        <fullName evidence="2">Lactoylglutathione lyase</fullName>
    </submittedName>
</protein>
<evidence type="ECO:0000259" key="1">
    <source>
        <dbReference type="PROSITE" id="PS51819"/>
    </source>
</evidence>
<dbReference type="PROSITE" id="PS51819">
    <property type="entry name" value="VOC"/>
    <property type="match status" value="1"/>
</dbReference>
<accession>A0A2X3VF06</accession>
<organism evidence="2 3">
    <name type="scientific">Streptococcus ferus</name>
    <dbReference type="NCBI Taxonomy" id="1345"/>
    <lineage>
        <taxon>Bacteria</taxon>
        <taxon>Bacillati</taxon>
        <taxon>Bacillota</taxon>
        <taxon>Bacilli</taxon>
        <taxon>Lactobacillales</taxon>
        <taxon>Streptococcaceae</taxon>
        <taxon>Streptococcus</taxon>
    </lineage>
</organism>
<gene>
    <name evidence="2" type="ORF">NCTC12278_00690</name>
</gene>
<dbReference type="PANTHER" id="PTHR36503">
    <property type="entry name" value="BLR2520 PROTEIN"/>
    <property type="match status" value="1"/>
</dbReference>
<evidence type="ECO:0000313" key="2">
    <source>
        <dbReference type="EMBL" id="SQF40024.1"/>
    </source>
</evidence>
<dbReference type="STRING" id="1123303.GCA_000372425_00222"/>
<proteinExistence type="predicted"/>
<dbReference type="Pfam" id="PF00903">
    <property type="entry name" value="Glyoxalase"/>
    <property type="match status" value="1"/>
</dbReference>
<dbReference type="RefSeq" id="WP_018029551.1">
    <property type="nucleotide sequence ID" value="NZ_LS483343.1"/>
</dbReference>
<keyword evidence="2" id="KW-0456">Lyase</keyword>
<name>A0A2X3VF06_9STRE</name>
<dbReference type="InterPro" id="IPR029068">
    <property type="entry name" value="Glyas_Bleomycin-R_OHBP_Dase"/>
</dbReference>
<reference evidence="2 3" key="1">
    <citation type="submission" date="2018-06" db="EMBL/GenBank/DDBJ databases">
        <authorList>
            <consortium name="Pathogen Informatics"/>
            <person name="Doyle S."/>
        </authorList>
    </citation>
    <scope>NUCLEOTIDE SEQUENCE [LARGE SCALE GENOMIC DNA]</scope>
    <source>
        <strain evidence="2 3">NCTC12278</strain>
    </source>
</reference>
<dbReference type="PANTHER" id="PTHR36503:SF2">
    <property type="entry name" value="BLR2408 PROTEIN"/>
    <property type="match status" value="1"/>
</dbReference>
<dbReference type="KEGG" id="sfer:NCTC12278_00690"/>
<dbReference type="SUPFAM" id="SSF54593">
    <property type="entry name" value="Glyoxalase/Bleomycin resistance protein/Dihydroxybiphenyl dioxygenase"/>
    <property type="match status" value="1"/>
</dbReference>
<dbReference type="AlphaFoldDB" id="A0A2X3VF06"/>
<dbReference type="GO" id="GO:0016829">
    <property type="term" value="F:lyase activity"/>
    <property type="evidence" value="ECO:0007669"/>
    <property type="project" value="UniProtKB-KW"/>
</dbReference>
<feature type="domain" description="VOC" evidence="1">
    <location>
        <begin position="2"/>
        <end position="121"/>
    </location>
</feature>
<dbReference type="OrthoDB" id="9809852at2"/>
<evidence type="ECO:0000313" key="3">
    <source>
        <dbReference type="Proteomes" id="UP000249495"/>
    </source>
</evidence>